<evidence type="ECO:0000313" key="5">
    <source>
        <dbReference type="Proteomes" id="UP000799539"/>
    </source>
</evidence>
<evidence type="ECO:0000313" key="4">
    <source>
        <dbReference type="EMBL" id="KAF2211255.1"/>
    </source>
</evidence>
<organism evidence="4 5">
    <name type="scientific">Cercospora zeae-maydis SCOH1-5</name>
    <dbReference type="NCBI Taxonomy" id="717836"/>
    <lineage>
        <taxon>Eukaryota</taxon>
        <taxon>Fungi</taxon>
        <taxon>Dikarya</taxon>
        <taxon>Ascomycota</taxon>
        <taxon>Pezizomycotina</taxon>
        <taxon>Dothideomycetes</taxon>
        <taxon>Dothideomycetidae</taxon>
        <taxon>Mycosphaerellales</taxon>
        <taxon>Mycosphaerellaceae</taxon>
        <taxon>Cercospora</taxon>
    </lineage>
</organism>
<dbReference type="GO" id="GO:0000981">
    <property type="term" value="F:DNA-binding transcription factor activity, RNA polymerase II-specific"/>
    <property type="evidence" value="ECO:0007669"/>
    <property type="project" value="InterPro"/>
</dbReference>
<reference evidence="4" key="1">
    <citation type="journal article" date="2020" name="Stud. Mycol.">
        <title>101 Dothideomycetes genomes: a test case for predicting lifestyles and emergence of pathogens.</title>
        <authorList>
            <person name="Haridas S."/>
            <person name="Albert R."/>
            <person name="Binder M."/>
            <person name="Bloem J."/>
            <person name="Labutti K."/>
            <person name="Salamov A."/>
            <person name="Andreopoulos B."/>
            <person name="Baker S."/>
            <person name="Barry K."/>
            <person name="Bills G."/>
            <person name="Bluhm B."/>
            <person name="Cannon C."/>
            <person name="Castanera R."/>
            <person name="Culley D."/>
            <person name="Daum C."/>
            <person name="Ezra D."/>
            <person name="Gonzalez J."/>
            <person name="Henrissat B."/>
            <person name="Kuo A."/>
            <person name="Liang C."/>
            <person name="Lipzen A."/>
            <person name="Lutzoni F."/>
            <person name="Magnuson J."/>
            <person name="Mondo S."/>
            <person name="Nolan M."/>
            <person name="Ohm R."/>
            <person name="Pangilinan J."/>
            <person name="Park H.-J."/>
            <person name="Ramirez L."/>
            <person name="Alfaro M."/>
            <person name="Sun H."/>
            <person name="Tritt A."/>
            <person name="Yoshinaga Y."/>
            <person name="Zwiers L.-H."/>
            <person name="Turgeon B."/>
            <person name="Goodwin S."/>
            <person name="Spatafora J."/>
            <person name="Crous P."/>
            <person name="Grigoriev I."/>
        </authorList>
    </citation>
    <scope>NUCLEOTIDE SEQUENCE</scope>
    <source>
        <strain evidence="4">SCOH1-5</strain>
    </source>
</reference>
<accession>A0A6A6FCZ7</accession>
<keyword evidence="1" id="KW-0539">Nucleus</keyword>
<dbReference type="AlphaFoldDB" id="A0A6A6FCZ7"/>
<dbReference type="OrthoDB" id="1919336at2759"/>
<feature type="compositionally biased region" description="Basic and acidic residues" evidence="2">
    <location>
        <begin position="89"/>
        <end position="102"/>
    </location>
</feature>
<proteinExistence type="predicted"/>
<dbReference type="PANTHER" id="PTHR37534:SF46">
    <property type="entry name" value="ZN(II)2CYS6 TRANSCRIPTION FACTOR (EUROFUNG)"/>
    <property type="match status" value="1"/>
</dbReference>
<dbReference type="PROSITE" id="PS50048">
    <property type="entry name" value="ZN2_CY6_FUNGAL_2"/>
    <property type="match status" value="1"/>
</dbReference>
<name>A0A6A6FCZ7_9PEZI</name>
<dbReference type="PROSITE" id="PS00463">
    <property type="entry name" value="ZN2_CY6_FUNGAL_1"/>
    <property type="match status" value="1"/>
</dbReference>
<dbReference type="PANTHER" id="PTHR37534">
    <property type="entry name" value="TRANSCRIPTIONAL ACTIVATOR PROTEIN UGA3"/>
    <property type="match status" value="1"/>
</dbReference>
<dbReference type="Proteomes" id="UP000799539">
    <property type="component" value="Unassembled WGS sequence"/>
</dbReference>
<dbReference type="CDD" id="cd00067">
    <property type="entry name" value="GAL4"/>
    <property type="match status" value="1"/>
</dbReference>
<dbReference type="Gene3D" id="4.10.240.10">
    <property type="entry name" value="Zn(2)-C6 fungal-type DNA-binding domain"/>
    <property type="match status" value="1"/>
</dbReference>
<dbReference type="SMART" id="SM00066">
    <property type="entry name" value="GAL4"/>
    <property type="match status" value="1"/>
</dbReference>
<evidence type="ECO:0000256" key="2">
    <source>
        <dbReference type="SAM" id="MobiDB-lite"/>
    </source>
</evidence>
<dbReference type="InterPro" id="IPR001138">
    <property type="entry name" value="Zn2Cys6_DnaBD"/>
</dbReference>
<gene>
    <name evidence="4" type="ORF">CERZMDRAFT_98567</name>
</gene>
<dbReference type="EMBL" id="ML992677">
    <property type="protein sequence ID" value="KAF2211255.1"/>
    <property type="molecule type" value="Genomic_DNA"/>
</dbReference>
<dbReference type="SUPFAM" id="SSF57701">
    <property type="entry name" value="Zn2/Cys6 DNA-binding domain"/>
    <property type="match status" value="1"/>
</dbReference>
<dbReference type="InterPro" id="IPR036864">
    <property type="entry name" value="Zn2-C6_fun-type_DNA-bd_sf"/>
</dbReference>
<evidence type="ECO:0000259" key="3">
    <source>
        <dbReference type="PROSITE" id="PS50048"/>
    </source>
</evidence>
<feature type="region of interest" description="Disordered" evidence="2">
    <location>
        <begin position="83"/>
        <end position="102"/>
    </location>
</feature>
<feature type="domain" description="Zn(2)-C6 fungal-type" evidence="3">
    <location>
        <begin position="27"/>
        <end position="59"/>
    </location>
</feature>
<dbReference type="GO" id="GO:0008270">
    <property type="term" value="F:zinc ion binding"/>
    <property type="evidence" value="ECO:0007669"/>
    <property type="project" value="InterPro"/>
</dbReference>
<evidence type="ECO:0000256" key="1">
    <source>
        <dbReference type="ARBA" id="ARBA00023242"/>
    </source>
</evidence>
<protein>
    <recommendedName>
        <fullName evidence="3">Zn(2)-C6 fungal-type domain-containing protein</fullName>
    </recommendedName>
</protein>
<keyword evidence="5" id="KW-1185">Reference proteome</keyword>
<sequence>MFASFAISSDGLMHAAPPPRLARSHHGCLPCRRKRKKCDETKPRCLRCMNSTNRDTCVWPQCKPERRDSSVESAPADLVEIVDDDQEQRDENDHTEEVTVSRENDDVWSVKLPSIQRNDLDALSPWQLPEAVARVSPDLSAAKLTQATLALQRRMLCHESEFSGSIFMLGLPGSNSHPGYIHAWTACSMVATAPQTVAWQQRALMHHSQACVELRKGIRDSADDDASGEWMRATVLMLYLFEKQRSQRFVESGQGYNATAIHLNAMHHLFDERKSVFRLKTFHSCMLYEAYITRTVDNYLFQPDSTLALDHVTRSIDYHEENLRTLGFTKELMTSPWVELWGRKFTDLVYQLSWLAHQSPFNQTNTERLQAIAAQLSSKELIMGGSLHGIDADALKYYTDARLAYWHACSFFVEAMLDGCLRCPASTFQQDHVRAGMELMDQLTMKDHVNAHLTWPLVVLGFGVDDVHQLKAHKEMLGRLALSAGEESVHRAKQMVDCIFKTKMANVEAVPVAEWMRLIVSFNMFS</sequence>